<comment type="caution">
    <text evidence="1">The sequence shown here is derived from an EMBL/GenBank/DDBJ whole genome shotgun (WGS) entry which is preliminary data.</text>
</comment>
<evidence type="ECO:0008006" key="3">
    <source>
        <dbReference type="Google" id="ProtNLM"/>
    </source>
</evidence>
<keyword evidence="2" id="KW-1185">Reference proteome</keyword>
<evidence type="ECO:0000313" key="1">
    <source>
        <dbReference type="EMBL" id="GGS63942.1"/>
    </source>
</evidence>
<dbReference type="InterPro" id="IPR037221">
    <property type="entry name" value="H-type_lectin_dom_sf"/>
</dbReference>
<name>A0ABQ2TF47_STRBA</name>
<dbReference type="EMBL" id="BMSZ01000012">
    <property type="protein sequence ID" value="GGS63942.1"/>
    <property type="molecule type" value="Genomic_DNA"/>
</dbReference>
<gene>
    <name evidence="1" type="ORF">GCM10010253_43650</name>
</gene>
<evidence type="ECO:0000313" key="2">
    <source>
        <dbReference type="Proteomes" id="UP000659767"/>
    </source>
</evidence>
<dbReference type="Proteomes" id="UP000659767">
    <property type="component" value="Unassembled WGS sequence"/>
</dbReference>
<organism evidence="1 2">
    <name type="scientific">Streptomyces badius</name>
    <dbReference type="NCBI Taxonomy" id="1941"/>
    <lineage>
        <taxon>Bacteria</taxon>
        <taxon>Bacillati</taxon>
        <taxon>Actinomycetota</taxon>
        <taxon>Actinomycetes</taxon>
        <taxon>Kitasatosporales</taxon>
        <taxon>Streptomycetaceae</taxon>
        <taxon>Streptomyces</taxon>
    </lineage>
</organism>
<protein>
    <recommendedName>
        <fullName evidence="3">H-type lectin domain-containing protein</fullName>
    </recommendedName>
</protein>
<proteinExistence type="predicted"/>
<dbReference type="SUPFAM" id="SSF141086">
    <property type="entry name" value="Agglutinin HPA-like"/>
    <property type="match status" value="1"/>
</dbReference>
<accession>A0ABQ2TF47</accession>
<sequence length="171" mass="17830">MATTDDYGQGVSIASRTDAPDAETLAKNIANGIVSRSVLRYASASARTAALAGAAAPVEGMITSLADTDRLYRYNGTSWVALAPLTQIGTATVSFTSQVSWTQTVTFPTAFPATPVVNVNIASAVGATSRWGARATSITPSQFTLFLFHTEASDAADSWSSVPVQWHAVSP</sequence>
<dbReference type="RefSeq" id="WP_199888905.1">
    <property type="nucleotide sequence ID" value="NZ_BMSZ01000012.1"/>
</dbReference>
<dbReference type="Gene3D" id="2.60.40.2080">
    <property type="match status" value="1"/>
</dbReference>
<reference evidence="2" key="1">
    <citation type="journal article" date="2019" name="Int. J. Syst. Evol. Microbiol.">
        <title>The Global Catalogue of Microorganisms (GCM) 10K type strain sequencing project: providing services to taxonomists for standard genome sequencing and annotation.</title>
        <authorList>
            <consortium name="The Broad Institute Genomics Platform"/>
            <consortium name="The Broad Institute Genome Sequencing Center for Infectious Disease"/>
            <person name="Wu L."/>
            <person name="Ma J."/>
        </authorList>
    </citation>
    <scope>NUCLEOTIDE SEQUENCE [LARGE SCALE GENOMIC DNA]</scope>
    <source>
        <strain evidence="2">JCM 4350</strain>
    </source>
</reference>